<dbReference type="EMBL" id="VNJK01000002">
    <property type="protein sequence ID" value="TVX89593.1"/>
    <property type="molecule type" value="Genomic_DNA"/>
</dbReference>
<accession>A0A559IPX6</accession>
<dbReference type="RefSeq" id="WP_144992226.1">
    <property type="nucleotide sequence ID" value="NZ_VNJK01000002.1"/>
</dbReference>
<proteinExistence type="predicted"/>
<comment type="caution">
    <text evidence="1">The sequence shown here is derived from an EMBL/GenBank/DDBJ whole genome shotgun (WGS) entry which is preliminary data.</text>
</comment>
<dbReference type="OrthoDB" id="2662649at2"/>
<gene>
    <name evidence="1" type="ORF">FPZ44_17610</name>
</gene>
<evidence type="ECO:0000313" key="2">
    <source>
        <dbReference type="Proteomes" id="UP000318102"/>
    </source>
</evidence>
<dbReference type="Proteomes" id="UP000318102">
    <property type="component" value="Unassembled WGS sequence"/>
</dbReference>
<reference evidence="1 2" key="1">
    <citation type="submission" date="2019-07" db="EMBL/GenBank/DDBJ databases">
        <authorList>
            <person name="Kim J."/>
        </authorList>
    </citation>
    <scope>NUCLEOTIDE SEQUENCE [LARGE SCALE GENOMIC DNA]</scope>
    <source>
        <strain evidence="1 2">N4</strain>
    </source>
</reference>
<dbReference type="AlphaFoldDB" id="A0A559IPX6"/>
<organism evidence="1 2">
    <name type="scientific">Paenibacillus agilis</name>
    <dbReference type="NCBI Taxonomy" id="3020863"/>
    <lineage>
        <taxon>Bacteria</taxon>
        <taxon>Bacillati</taxon>
        <taxon>Bacillota</taxon>
        <taxon>Bacilli</taxon>
        <taxon>Bacillales</taxon>
        <taxon>Paenibacillaceae</taxon>
        <taxon>Paenibacillus</taxon>
    </lineage>
</organism>
<name>A0A559IPX6_9BACL</name>
<sequence>MPNKAVFNYSSMPLYTFMTNTYTGPGVLASAVQAAATAGVGFRLTTTSVSVAASSNLLLQITNPVASIRTVYLAEISGGTTAAATINVYSGGTIAGGTTPSPINTQLGSSTTSVVTTRQLIGTLGGTPTTFLSTSVTAGAFLFSFHGGIVVPANQVLTVSLGVGALTGSINLLWWEQ</sequence>
<protein>
    <submittedName>
        <fullName evidence="1">Uncharacterized protein</fullName>
    </submittedName>
</protein>
<evidence type="ECO:0000313" key="1">
    <source>
        <dbReference type="EMBL" id="TVX89593.1"/>
    </source>
</evidence>
<keyword evidence="2" id="KW-1185">Reference proteome</keyword>